<dbReference type="GO" id="GO:0030435">
    <property type="term" value="P:sporulation resulting in formation of a cellular spore"/>
    <property type="evidence" value="ECO:0007669"/>
    <property type="project" value="InterPro"/>
</dbReference>
<sequence length="109" mass="12806">MIECKKFKSIGKGSLLGYADIYIEKWGLVIYGISLHMKDGKRWINFPAKEFKDEHGETKYMNHLRFEDKDPSKAKAMFEAFSKQVKEAIDRHCQTMPQETSVREEELPF</sequence>
<name>A0A6J5KWM3_9CAUD</name>
<gene>
    <name evidence="1" type="ORF">UFOVP88_56</name>
</gene>
<accession>A0A6J5KWM3</accession>
<evidence type="ECO:0000313" key="1">
    <source>
        <dbReference type="EMBL" id="CAB4126431.1"/>
    </source>
</evidence>
<dbReference type="InterPro" id="IPR036751">
    <property type="entry name" value="SpoVG_sf"/>
</dbReference>
<organism evidence="1">
    <name type="scientific">uncultured Caudovirales phage</name>
    <dbReference type="NCBI Taxonomy" id="2100421"/>
    <lineage>
        <taxon>Viruses</taxon>
        <taxon>Duplodnaviria</taxon>
        <taxon>Heunggongvirae</taxon>
        <taxon>Uroviricota</taxon>
        <taxon>Caudoviricetes</taxon>
        <taxon>Peduoviridae</taxon>
        <taxon>Maltschvirus</taxon>
        <taxon>Maltschvirus maltsch</taxon>
    </lineage>
</organism>
<reference evidence="1" key="1">
    <citation type="submission" date="2020-04" db="EMBL/GenBank/DDBJ databases">
        <authorList>
            <person name="Chiriac C."/>
            <person name="Salcher M."/>
            <person name="Ghai R."/>
            <person name="Kavagutti S V."/>
        </authorList>
    </citation>
    <scope>NUCLEOTIDE SEQUENCE</scope>
</reference>
<proteinExistence type="predicted"/>
<dbReference type="EMBL" id="LR796195">
    <property type="protein sequence ID" value="CAB4126431.1"/>
    <property type="molecule type" value="Genomic_DNA"/>
</dbReference>
<dbReference type="SUPFAM" id="SSF160537">
    <property type="entry name" value="SpoVG-like"/>
    <property type="match status" value="1"/>
</dbReference>
<protein>
    <submittedName>
        <fullName evidence="1">Uncharacterized protein</fullName>
    </submittedName>
</protein>